<protein>
    <submittedName>
        <fullName evidence="2">Uncharacterized protein</fullName>
    </submittedName>
</protein>
<accession>A0A1M2VZE3</accession>
<organism evidence="2 3">
    <name type="scientific">Trametes pubescens</name>
    <name type="common">White-rot fungus</name>
    <dbReference type="NCBI Taxonomy" id="154538"/>
    <lineage>
        <taxon>Eukaryota</taxon>
        <taxon>Fungi</taxon>
        <taxon>Dikarya</taxon>
        <taxon>Basidiomycota</taxon>
        <taxon>Agaricomycotina</taxon>
        <taxon>Agaricomycetes</taxon>
        <taxon>Polyporales</taxon>
        <taxon>Polyporaceae</taxon>
        <taxon>Trametes</taxon>
    </lineage>
</organism>
<name>A0A1M2VZE3_TRAPU</name>
<evidence type="ECO:0000256" key="1">
    <source>
        <dbReference type="SAM" id="MobiDB-lite"/>
    </source>
</evidence>
<evidence type="ECO:0000313" key="2">
    <source>
        <dbReference type="EMBL" id="OJT12979.1"/>
    </source>
</evidence>
<evidence type="ECO:0000313" key="3">
    <source>
        <dbReference type="Proteomes" id="UP000184267"/>
    </source>
</evidence>
<proteinExistence type="predicted"/>
<gene>
    <name evidence="2" type="ORF">TRAPUB_10456</name>
</gene>
<keyword evidence="3" id="KW-1185">Reference proteome</keyword>
<dbReference type="OMA" id="IGALFWY"/>
<comment type="caution">
    <text evidence="2">The sequence shown here is derived from an EMBL/GenBank/DDBJ whole genome shotgun (WGS) entry which is preliminary data.</text>
</comment>
<dbReference type="Proteomes" id="UP000184267">
    <property type="component" value="Unassembled WGS sequence"/>
</dbReference>
<feature type="region of interest" description="Disordered" evidence="1">
    <location>
        <begin position="63"/>
        <end position="83"/>
    </location>
</feature>
<sequence>MFIGALFWYRYRRSHRSPFPFFDPEAARWVLHSRPLVGSHSWRKRVRDSFLWSQLFGIWRPPSRTGGPRQTARRAHYGGDAPAVGLRRPQRVHLRAAAAPPPPYDPYDYDPVLNVFVMHEIPLGDLTPDARPPEASSYTSFGAV</sequence>
<dbReference type="OrthoDB" id="10403890at2759"/>
<reference evidence="2 3" key="1">
    <citation type="submission" date="2016-10" db="EMBL/GenBank/DDBJ databases">
        <title>Genome sequence of the basidiomycete white-rot fungus Trametes pubescens.</title>
        <authorList>
            <person name="Makela M.R."/>
            <person name="Granchi Z."/>
            <person name="Peng M."/>
            <person name="De Vries R.P."/>
            <person name="Grigoriev I."/>
            <person name="Riley R."/>
            <person name="Hilden K."/>
        </authorList>
    </citation>
    <scope>NUCLEOTIDE SEQUENCE [LARGE SCALE GENOMIC DNA]</scope>
    <source>
        <strain evidence="2 3">FBCC735</strain>
    </source>
</reference>
<dbReference type="EMBL" id="MNAD01000441">
    <property type="protein sequence ID" value="OJT12979.1"/>
    <property type="molecule type" value="Genomic_DNA"/>
</dbReference>
<dbReference type="AlphaFoldDB" id="A0A1M2VZE3"/>